<evidence type="ECO:0000313" key="2">
    <source>
        <dbReference type="Proteomes" id="UP000036681"/>
    </source>
</evidence>
<keyword evidence="2" id="KW-1185">Reference proteome</keyword>
<name>A0A0M3HVS8_ASCLU</name>
<organism evidence="2 3">
    <name type="scientific">Ascaris lumbricoides</name>
    <name type="common">Giant roundworm</name>
    <dbReference type="NCBI Taxonomy" id="6252"/>
    <lineage>
        <taxon>Eukaryota</taxon>
        <taxon>Metazoa</taxon>
        <taxon>Ecdysozoa</taxon>
        <taxon>Nematoda</taxon>
        <taxon>Chromadorea</taxon>
        <taxon>Rhabditida</taxon>
        <taxon>Spirurina</taxon>
        <taxon>Ascaridomorpha</taxon>
        <taxon>Ascaridoidea</taxon>
        <taxon>Ascarididae</taxon>
        <taxon>Ascaris</taxon>
    </lineage>
</organism>
<feature type="region of interest" description="Disordered" evidence="1">
    <location>
        <begin position="131"/>
        <end position="156"/>
    </location>
</feature>
<dbReference type="WBParaSite" id="ALUE_0000711801-mRNA-1">
    <property type="protein sequence ID" value="ALUE_0000711801-mRNA-1"/>
    <property type="gene ID" value="ALUE_0000711801"/>
</dbReference>
<dbReference type="Proteomes" id="UP000036681">
    <property type="component" value="Unplaced"/>
</dbReference>
<reference evidence="3" key="1">
    <citation type="submission" date="2017-02" db="UniProtKB">
        <authorList>
            <consortium name="WormBaseParasite"/>
        </authorList>
    </citation>
    <scope>IDENTIFICATION</scope>
</reference>
<proteinExistence type="predicted"/>
<evidence type="ECO:0000256" key="1">
    <source>
        <dbReference type="SAM" id="MobiDB-lite"/>
    </source>
</evidence>
<protein>
    <submittedName>
        <fullName evidence="3">Uncharacterized protein</fullName>
    </submittedName>
</protein>
<evidence type="ECO:0000313" key="3">
    <source>
        <dbReference type="WBParaSite" id="ALUE_0000711801-mRNA-1"/>
    </source>
</evidence>
<sequence>MGNSYISVELIGASIGSATGTESSKFGCWLPKRLDLAAQIEKKSRWTVQFGKTRYATLRESRSRSPPLFEGESRFGSSLRFTTNKFYCAHTGSFLKGMHCGFKEAGNEAGKMTLKGSQLIPLSALNGAPSIPPLHQWAKNRDNETKRASSKNPKFA</sequence>
<accession>A0A0M3HVS8</accession>
<dbReference type="AlphaFoldDB" id="A0A0M3HVS8"/>